<keyword evidence="1" id="KW-0472">Membrane</keyword>
<dbReference type="PANTHER" id="PTHR37919">
    <property type="entry name" value="PROTEIN CBG05606"/>
    <property type="match status" value="1"/>
</dbReference>
<protein>
    <recommendedName>
        <fullName evidence="4">EXPERA domain-containing protein</fullName>
    </recommendedName>
</protein>
<keyword evidence="1" id="KW-0812">Transmembrane</keyword>
<dbReference type="PANTHER" id="PTHR37919:SF2">
    <property type="entry name" value="EXPERA DOMAIN-CONTAINING PROTEIN"/>
    <property type="match status" value="1"/>
</dbReference>
<keyword evidence="3" id="KW-1185">Reference proteome</keyword>
<evidence type="ECO:0000256" key="1">
    <source>
        <dbReference type="SAM" id="Phobius"/>
    </source>
</evidence>
<evidence type="ECO:0000313" key="3">
    <source>
        <dbReference type="Proteomes" id="UP000078561"/>
    </source>
</evidence>
<accession>A0A168S698</accession>
<evidence type="ECO:0008006" key="4">
    <source>
        <dbReference type="Google" id="ProtNLM"/>
    </source>
</evidence>
<feature type="transmembrane region" description="Helical" evidence="1">
    <location>
        <begin position="37"/>
        <end position="55"/>
    </location>
</feature>
<dbReference type="OrthoDB" id="60858at2759"/>
<keyword evidence="1" id="KW-1133">Transmembrane helix</keyword>
<dbReference type="InParanoid" id="A0A168S698"/>
<proteinExistence type="predicted"/>
<reference evidence="2" key="1">
    <citation type="submission" date="2016-04" db="EMBL/GenBank/DDBJ databases">
        <authorList>
            <person name="Evans L.H."/>
            <person name="Alamgir A."/>
            <person name="Owens N."/>
            <person name="Weber N.D."/>
            <person name="Virtaneva K."/>
            <person name="Barbian K."/>
            <person name="Babar A."/>
            <person name="Rosenke K."/>
        </authorList>
    </citation>
    <scope>NUCLEOTIDE SEQUENCE [LARGE SCALE GENOMIC DNA]</scope>
    <source>
        <strain evidence="2">CBS 101.48</strain>
    </source>
</reference>
<feature type="transmembrane region" description="Helical" evidence="1">
    <location>
        <begin position="67"/>
        <end position="87"/>
    </location>
</feature>
<gene>
    <name evidence="2" type="primary">ABSGL_13620.1 scaffold 14267</name>
</gene>
<dbReference type="OMA" id="LHSPIWT"/>
<dbReference type="AlphaFoldDB" id="A0A168S698"/>
<evidence type="ECO:0000313" key="2">
    <source>
        <dbReference type="EMBL" id="SAM07962.1"/>
    </source>
</evidence>
<dbReference type="STRING" id="4829.A0A168S698"/>
<dbReference type="EMBL" id="LT554871">
    <property type="protein sequence ID" value="SAM07962.1"/>
    <property type="molecule type" value="Genomic_DNA"/>
</dbReference>
<sequence length="141" mass="15810">MEGGSLNFLWRPYNLYAKIDHFYGIQALEANDGFTGAQAFLNVVESILNLTYLYLASQPTNYNINKVNLLGFSAALLTFNKTALYWLNEFFSGMNHTGHNSIFDFVLLWVIPNGLWIVVPGLILVTLGRDLCGQLGRTKAD</sequence>
<feature type="transmembrane region" description="Helical" evidence="1">
    <location>
        <begin position="107"/>
        <end position="127"/>
    </location>
</feature>
<dbReference type="Proteomes" id="UP000078561">
    <property type="component" value="Unassembled WGS sequence"/>
</dbReference>
<name>A0A168S698_ABSGL</name>
<organism evidence="2">
    <name type="scientific">Absidia glauca</name>
    <name type="common">Pin mould</name>
    <dbReference type="NCBI Taxonomy" id="4829"/>
    <lineage>
        <taxon>Eukaryota</taxon>
        <taxon>Fungi</taxon>
        <taxon>Fungi incertae sedis</taxon>
        <taxon>Mucoromycota</taxon>
        <taxon>Mucoromycotina</taxon>
        <taxon>Mucoromycetes</taxon>
        <taxon>Mucorales</taxon>
        <taxon>Cunninghamellaceae</taxon>
        <taxon>Absidia</taxon>
    </lineage>
</organism>